<feature type="transmembrane region" description="Helical" evidence="1">
    <location>
        <begin position="86"/>
        <end position="108"/>
    </location>
</feature>
<protein>
    <recommendedName>
        <fullName evidence="4">YndM family protein</fullName>
    </recommendedName>
</protein>
<reference evidence="2 3" key="1">
    <citation type="journal article" date="2012" name="J. Biotechnol.">
        <title>Genome sequence of the plant growth promoting strain Bacillus amyloliquefaciens subsp. plantarum B9601-Y2 and expression of mersacidin and other secondary metabolites.</title>
        <authorList>
            <person name="He P."/>
            <person name="Hao K."/>
            <person name="Blom J."/>
            <person name="Ruckert C."/>
            <person name="Vater J."/>
            <person name="Mao Z."/>
            <person name="Wu Y."/>
            <person name="Hou M."/>
            <person name="He P."/>
            <person name="He Y."/>
            <person name="Borriss R."/>
        </authorList>
    </citation>
    <scope>NUCLEOTIDE SEQUENCE [LARGE SCALE GENOMIC DNA]</scope>
    <source>
        <strain evidence="2">Y2</strain>
    </source>
</reference>
<evidence type="ECO:0000313" key="3">
    <source>
        <dbReference type="Proteomes" id="UP000002878"/>
    </source>
</evidence>
<dbReference type="KEGG" id="bqy:MUS_2112"/>
<gene>
    <name evidence="2" type="ORF">MUS_2112</name>
</gene>
<feature type="transmembrane region" description="Helical" evidence="1">
    <location>
        <begin position="62"/>
        <end position="80"/>
    </location>
</feature>
<keyword evidence="1" id="KW-0472">Membrane</keyword>
<evidence type="ECO:0000313" key="2">
    <source>
        <dbReference type="EMBL" id="AFJ62071.1"/>
    </source>
</evidence>
<sequence length="152" mass="17055">MVQMKHVIAFASKTALTLALLYIVLDLMYQVTFLNVLFITVILSLITYFAGDCMILPRTSNFTAVAADFGISFIILWIFLMNIGGFNVSPAAASVISALGISVFEAFFHRYLQQYVLPEDYQDTTEADSTLWSYQTEASEELVPEKDPQEKT</sequence>
<dbReference type="Pfam" id="PF10710">
    <property type="entry name" value="DUF2512"/>
    <property type="match status" value="1"/>
</dbReference>
<accession>I2C5Z7</accession>
<dbReference type="EMBL" id="CP003332">
    <property type="protein sequence ID" value="AFJ62071.1"/>
    <property type="molecule type" value="Genomic_DNA"/>
</dbReference>
<dbReference type="InterPro" id="IPR019649">
    <property type="entry name" value="DUF2512"/>
</dbReference>
<name>I2C5Z7_BACAY</name>
<keyword evidence="1" id="KW-1133">Transmembrane helix</keyword>
<dbReference type="Proteomes" id="UP000002878">
    <property type="component" value="Chromosome"/>
</dbReference>
<dbReference type="HOGENOM" id="CLU_128610_0_0_9"/>
<organism evidence="2 3">
    <name type="scientific">Bacillus amyloliquefaciens (strain Y2)</name>
    <name type="common">Bacillus amyloliquefaciens subsp. plantarum (strain B9601-Y2)</name>
    <dbReference type="NCBI Taxonomy" id="1155777"/>
    <lineage>
        <taxon>Bacteria</taxon>
        <taxon>Bacillati</taxon>
        <taxon>Bacillota</taxon>
        <taxon>Bacilli</taxon>
        <taxon>Bacillales</taxon>
        <taxon>Bacillaceae</taxon>
        <taxon>Bacillus</taxon>
        <taxon>Bacillus amyloliquefaciens group</taxon>
    </lineage>
</organism>
<evidence type="ECO:0000256" key="1">
    <source>
        <dbReference type="SAM" id="Phobius"/>
    </source>
</evidence>
<evidence type="ECO:0008006" key="4">
    <source>
        <dbReference type="Google" id="ProtNLM"/>
    </source>
</evidence>
<proteinExistence type="predicted"/>
<feature type="transmembrane region" description="Helical" evidence="1">
    <location>
        <begin position="7"/>
        <end position="25"/>
    </location>
</feature>
<dbReference type="PATRIC" id="fig|1126211.3.peg.2026"/>
<dbReference type="AlphaFoldDB" id="I2C5Z7"/>
<keyword evidence="1" id="KW-0812">Transmembrane</keyword>
<feature type="transmembrane region" description="Helical" evidence="1">
    <location>
        <begin position="31"/>
        <end position="50"/>
    </location>
</feature>